<dbReference type="AlphaFoldDB" id="A0A5B7EKD1"/>
<name>A0A5B7EKD1_PORTR</name>
<gene>
    <name evidence="1" type="ORF">E2C01_027262</name>
</gene>
<reference evidence="1 2" key="1">
    <citation type="submission" date="2019-05" db="EMBL/GenBank/DDBJ databases">
        <title>Another draft genome of Portunus trituberculatus and its Hox gene families provides insights of decapod evolution.</title>
        <authorList>
            <person name="Jeong J.-H."/>
            <person name="Song I."/>
            <person name="Kim S."/>
            <person name="Choi T."/>
            <person name="Kim D."/>
            <person name="Ryu S."/>
            <person name="Kim W."/>
        </authorList>
    </citation>
    <scope>NUCLEOTIDE SEQUENCE [LARGE SCALE GENOMIC DNA]</scope>
    <source>
        <tissue evidence="1">Muscle</tissue>
    </source>
</reference>
<proteinExistence type="predicted"/>
<accession>A0A5B7EKD1</accession>
<dbReference type="EMBL" id="VSRR010002935">
    <property type="protein sequence ID" value="MPC33895.1"/>
    <property type="molecule type" value="Genomic_DNA"/>
</dbReference>
<evidence type="ECO:0000313" key="2">
    <source>
        <dbReference type="Proteomes" id="UP000324222"/>
    </source>
</evidence>
<comment type="caution">
    <text evidence="1">The sequence shown here is derived from an EMBL/GenBank/DDBJ whole genome shotgun (WGS) entry which is preliminary data.</text>
</comment>
<sequence>MLREVWKSMAIPSIMCDMDVTAWNESEIDKLDVGQNRVARMALNAPRYTAAEVLRGDMGWNIFRERQIKATLKQMEKEVHKNDKEKWITSYMEDEKEWEESK</sequence>
<protein>
    <submittedName>
        <fullName evidence="1">Uncharacterized protein</fullName>
    </submittedName>
</protein>
<dbReference type="Proteomes" id="UP000324222">
    <property type="component" value="Unassembled WGS sequence"/>
</dbReference>
<keyword evidence="2" id="KW-1185">Reference proteome</keyword>
<evidence type="ECO:0000313" key="1">
    <source>
        <dbReference type="EMBL" id="MPC33895.1"/>
    </source>
</evidence>
<organism evidence="1 2">
    <name type="scientific">Portunus trituberculatus</name>
    <name type="common">Swimming crab</name>
    <name type="synonym">Neptunus trituberculatus</name>
    <dbReference type="NCBI Taxonomy" id="210409"/>
    <lineage>
        <taxon>Eukaryota</taxon>
        <taxon>Metazoa</taxon>
        <taxon>Ecdysozoa</taxon>
        <taxon>Arthropoda</taxon>
        <taxon>Crustacea</taxon>
        <taxon>Multicrustacea</taxon>
        <taxon>Malacostraca</taxon>
        <taxon>Eumalacostraca</taxon>
        <taxon>Eucarida</taxon>
        <taxon>Decapoda</taxon>
        <taxon>Pleocyemata</taxon>
        <taxon>Brachyura</taxon>
        <taxon>Eubrachyura</taxon>
        <taxon>Portunoidea</taxon>
        <taxon>Portunidae</taxon>
        <taxon>Portuninae</taxon>
        <taxon>Portunus</taxon>
    </lineage>
</organism>
<dbReference type="OrthoDB" id="6363082at2759"/>